<dbReference type="AlphaFoldDB" id="A0AAW9QBT9"/>
<dbReference type="EMBL" id="JAZIBG010000009">
    <property type="protein sequence ID" value="MEF7612650.1"/>
    <property type="molecule type" value="Genomic_DNA"/>
</dbReference>
<sequence>MLRLACGLVVAATAGAQPRGELRLLLAAQTAQHVALVQALRARWAAVTSSSDIPAAARGRPAPLAYVAVGPRALQQALAIALDAPLIAALVSRQAYGRIVEQGARPSRGVTALFAESSPAQQMRTIAAIMRRPVTVGALVSSQSNYMEAAIKAEADATGLSAMVQAYDPAIGLSRNLLRLSTADAILTYPDSDIYTPDSLRELLESTYRRRQPAFGFSAALVNAGTLASAFSSADDLAAHVVELLSTVTEGRLPAAQYPRYWRVAINDSVARSLDIVVDASARNLGDRP</sequence>
<comment type="caution">
    <text evidence="1">The sequence shown here is derived from an EMBL/GenBank/DDBJ whole genome shotgun (WGS) entry which is preliminary data.</text>
</comment>
<evidence type="ECO:0000313" key="2">
    <source>
        <dbReference type="Proteomes" id="UP001336250"/>
    </source>
</evidence>
<dbReference type="Proteomes" id="UP001336250">
    <property type="component" value="Unassembled WGS sequence"/>
</dbReference>
<dbReference type="PANTHER" id="PTHR35271:SF1">
    <property type="entry name" value="ABC TRANSPORTER, SUBSTRATE-BINDING LIPOPROTEIN"/>
    <property type="match status" value="1"/>
</dbReference>
<reference evidence="1 2" key="1">
    <citation type="submission" date="2024-02" db="EMBL/GenBank/DDBJ databases">
        <title>Genome sequence of Aquincola sp. MAHUQ-54.</title>
        <authorList>
            <person name="Huq M.A."/>
        </authorList>
    </citation>
    <scope>NUCLEOTIDE SEQUENCE [LARGE SCALE GENOMIC DNA]</scope>
    <source>
        <strain evidence="1 2">MAHUQ-54</strain>
    </source>
</reference>
<organism evidence="1 2">
    <name type="scientific">Aquincola agrisoli</name>
    <dbReference type="NCBI Taxonomy" id="3119538"/>
    <lineage>
        <taxon>Bacteria</taxon>
        <taxon>Pseudomonadati</taxon>
        <taxon>Pseudomonadota</taxon>
        <taxon>Betaproteobacteria</taxon>
        <taxon>Burkholderiales</taxon>
        <taxon>Sphaerotilaceae</taxon>
        <taxon>Aquincola</taxon>
    </lineage>
</organism>
<dbReference type="Gene3D" id="3.40.50.2300">
    <property type="match status" value="2"/>
</dbReference>
<name>A0AAW9QBT9_9BURK</name>
<evidence type="ECO:0008006" key="3">
    <source>
        <dbReference type="Google" id="ProtNLM"/>
    </source>
</evidence>
<accession>A0AAW9QBT9</accession>
<proteinExistence type="predicted"/>
<gene>
    <name evidence="1" type="ORF">V4F39_01925</name>
</gene>
<dbReference type="InterPro" id="IPR007487">
    <property type="entry name" value="ABC_transpt-TYRBP-like"/>
</dbReference>
<dbReference type="PANTHER" id="PTHR35271">
    <property type="entry name" value="ABC TRANSPORTER, SUBSTRATE-BINDING LIPOPROTEIN-RELATED"/>
    <property type="match status" value="1"/>
</dbReference>
<keyword evidence="2" id="KW-1185">Reference proteome</keyword>
<evidence type="ECO:0000313" key="1">
    <source>
        <dbReference type="EMBL" id="MEF7612650.1"/>
    </source>
</evidence>
<protein>
    <recommendedName>
        <fullName evidence="3">ABC transporter substrate-binding protein</fullName>
    </recommendedName>
</protein>